<evidence type="ECO:0000313" key="3">
    <source>
        <dbReference type="EMBL" id="QJI04383.1"/>
    </source>
</evidence>
<gene>
    <name evidence="1" type="ORF">MM415A00943_0010</name>
    <name evidence="2" type="ORF">MM415B05470_0008</name>
    <name evidence="3" type="ORF">TM448B07679_0013</name>
</gene>
<dbReference type="AlphaFoldDB" id="A0A6M3KB33"/>
<reference evidence="1" key="1">
    <citation type="submission" date="2020-03" db="EMBL/GenBank/DDBJ databases">
        <title>The deep terrestrial virosphere.</title>
        <authorList>
            <person name="Holmfeldt K."/>
            <person name="Nilsson E."/>
            <person name="Simone D."/>
            <person name="Lopez-Fernandez M."/>
            <person name="Wu X."/>
            <person name="de Brujin I."/>
            <person name="Lundin D."/>
            <person name="Andersson A."/>
            <person name="Bertilsson S."/>
            <person name="Dopson M."/>
        </authorList>
    </citation>
    <scope>NUCLEOTIDE SEQUENCE</scope>
    <source>
        <strain evidence="1">MM415A00943</strain>
        <strain evidence="2">MM415B05470</strain>
        <strain evidence="3">TM448B07679</strain>
    </source>
</reference>
<proteinExistence type="predicted"/>
<dbReference type="EMBL" id="MT143306">
    <property type="protein sequence ID" value="QJA95337.1"/>
    <property type="molecule type" value="Genomic_DNA"/>
</dbReference>
<dbReference type="EMBL" id="MT145174">
    <property type="protein sequence ID" value="QJI04383.1"/>
    <property type="molecule type" value="Genomic_DNA"/>
</dbReference>
<sequence>MPTIWELLSKEQQAELEKAMPECWQPPEGVEYESSEEIVKIMSELVHGSLGALGR</sequence>
<dbReference type="EMBL" id="MT142367">
    <property type="protein sequence ID" value="QJA79107.1"/>
    <property type="molecule type" value="Genomic_DNA"/>
</dbReference>
<protein>
    <submittedName>
        <fullName evidence="1">Uncharacterized protein</fullName>
    </submittedName>
</protein>
<evidence type="ECO:0000313" key="2">
    <source>
        <dbReference type="EMBL" id="QJA95337.1"/>
    </source>
</evidence>
<evidence type="ECO:0000313" key="1">
    <source>
        <dbReference type="EMBL" id="QJA79107.1"/>
    </source>
</evidence>
<name>A0A6M3KB33_9ZZZZ</name>
<accession>A0A6M3KB33</accession>
<organism evidence="1">
    <name type="scientific">viral metagenome</name>
    <dbReference type="NCBI Taxonomy" id="1070528"/>
    <lineage>
        <taxon>unclassified sequences</taxon>
        <taxon>metagenomes</taxon>
        <taxon>organismal metagenomes</taxon>
    </lineage>
</organism>